<protein>
    <submittedName>
        <fullName evidence="2">AAA family ATPase</fullName>
    </submittedName>
</protein>
<dbReference type="InterPro" id="IPR027417">
    <property type="entry name" value="P-loop_NTPase"/>
</dbReference>
<gene>
    <name evidence="2" type="ORF">QJ036_09210</name>
</gene>
<evidence type="ECO:0000259" key="1">
    <source>
        <dbReference type="SMART" id="SM00382"/>
    </source>
</evidence>
<name>A0AAP4BBZ2_9FIRM</name>
<dbReference type="AlphaFoldDB" id="A0AAP4BBZ2"/>
<reference evidence="2 3" key="1">
    <citation type="submission" date="2023-05" db="EMBL/GenBank/DDBJ databases">
        <title>[ruminococcus] sp. nov., isolated from a pig farm feces dump.</title>
        <authorList>
            <person name="Chang Y.-H."/>
        </authorList>
    </citation>
    <scope>NUCLEOTIDE SEQUENCE [LARGE SCALE GENOMIC DNA]</scope>
    <source>
        <strain evidence="2 3">YH-rum2234</strain>
    </source>
</reference>
<accession>A0AAP4BBZ2</accession>
<dbReference type="RefSeq" id="WP_283231094.1">
    <property type="nucleotide sequence ID" value="NZ_JASGBQ010000016.1"/>
</dbReference>
<organism evidence="2 3">
    <name type="scientific">Fusibacillus kribbianus</name>
    <dbReference type="NCBI Taxonomy" id="3044208"/>
    <lineage>
        <taxon>Bacteria</taxon>
        <taxon>Bacillati</taxon>
        <taxon>Bacillota</taxon>
        <taxon>Clostridia</taxon>
        <taxon>Lachnospirales</taxon>
        <taxon>Lachnospiraceae</taxon>
        <taxon>Fusibacillus</taxon>
    </lineage>
</organism>
<dbReference type="GO" id="GO:0005524">
    <property type="term" value="F:ATP binding"/>
    <property type="evidence" value="ECO:0007669"/>
    <property type="project" value="InterPro"/>
</dbReference>
<dbReference type="Gene3D" id="3.40.50.300">
    <property type="entry name" value="P-loop containing nucleotide triphosphate hydrolases"/>
    <property type="match status" value="1"/>
</dbReference>
<dbReference type="Pfam" id="PF00004">
    <property type="entry name" value="AAA"/>
    <property type="match status" value="1"/>
</dbReference>
<sequence>MNIQEAKEELCRTIKAYTAKNEAGLYRIPQLHRRPILLMGPPGIGKTAVVEQAAMECGVAFLSYAMTHHTRQSAIGLPVIRQQTFHGESCSVTEYTMSEIVADILRTMEETGKEEGVLFLDEINCVSETLLPTMLRLLQFKTFGSHRLPEGWIIAAAGNPPRFNRSAREFDIVTLDRVRLLTLEPDLDAWRTYALRRNIHGSVLSYLSLKPEHFYVFRRTDLGKEFVTPRSWEDLSRTLELYEELALPAGEAFFSQYLQCAEVCTSFASYYRLYRSLSADTRLEALTSSGQLPEHVPNLAEAPADERLCIAEYLIQNLHRQLGAWKEHQLLLQSLSYFINGLVPLQPDFPSLESICQEQLEKRGNSLQKKKEFGLLPRQEEERELLLADTIKAWASEARLRGLRTDTSGFESRQISDVISVMKSLAADAFEELEQEALRLESVLRASVTFARAAFRDGLTACLFFTELLEQPETAEFLKKRMGTEYEFCIKEAQG</sequence>
<dbReference type="GO" id="GO:0016887">
    <property type="term" value="F:ATP hydrolysis activity"/>
    <property type="evidence" value="ECO:0007669"/>
    <property type="project" value="InterPro"/>
</dbReference>
<proteinExistence type="predicted"/>
<evidence type="ECO:0000313" key="3">
    <source>
        <dbReference type="Proteomes" id="UP001300383"/>
    </source>
</evidence>
<dbReference type="InterPro" id="IPR003959">
    <property type="entry name" value="ATPase_AAA_core"/>
</dbReference>
<keyword evidence="3" id="KW-1185">Reference proteome</keyword>
<feature type="domain" description="AAA+ ATPase" evidence="1">
    <location>
        <begin position="32"/>
        <end position="176"/>
    </location>
</feature>
<dbReference type="SUPFAM" id="SSF52540">
    <property type="entry name" value="P-loop containing nucleoside triphosphate hydrolases"/>
    <property type="match status" value="1"/>
</dbReference>
<dbReference type="SMART" id="SM00382">
    <property type="entry name" value="AAA"/>
    <property type="match status" value="1"/>
</dbReference>
<dbReference type="EMBL" id="JASGBQ010000016">
    <property type="protein sequence ID" value="MDI9242647.1"/>
    <property type="molecule type" value="Genomic_DNA"/>
</dbReference>
<dbReference type="CDD" id="cd00009">
    <property type="entry name" value="AAA"/>
    <property type="match status" value="1"/>
</dbReference>
<evidence type="ECO:0000313" key="2">
    <source>
        <dbReference type="EMBL" id="MDI9242647.1"/>
    </source>
</evidence>
<comment type="caution">
    <text evidence="2">The sequence shown here is derived from an EMBL/GenBank/DDBJ whole genome shotgun (WGS) entry which is preliminary data.</text>
</comment>
<dbReference type="InterPro" id="IPR003593">
    <property type="entry name" value="AAA+_ATPase"/>
</dbReference>
<dbReference type="Proteomes" id="UP001300383">
    <property type="component" value="Unassembled WGS sequence"/>
</dbReference>